<reference evidence="5 6" key="1">
    <citation type="submission" date="2022-01" db="EMBL/GenBank/DDBJ databases">
        <title>A high-quality chromosome-level genome assembly of rohu carp, Labeo rohita.</title>
        <authorList>
            <person name="Arick M.A. II"/>
            <person name="Hsu C.-Y."/>
            <person name="Magbanua Z."/>
            <person name="Pechanova O."/>
            <person name="Grover C."/>
            <person name="Miller E."/>
            <person name="Thrash A."/>
            <person name="Ezzel L."/>
            <person name="Alam S."/>
            <person name="Benzie J."/>
            <person name="Hamilton M."/>
            <person name="Karsi A."/>
            <person name="Lawrence M.L."/>
            <person name="Peterson D.G."/>
        </authorList>
    </citation>
    <scope>NUCLEOTIDE SEQUENCE [LARGE SCALE GENOMIC DNA]</scope>
    <source>
        <strain evidence="6">BAU-BD-2019</strain>
        <tissue evidence="5">Blood</tissue>
    </source>
</reference>
<sequence length="218" mass="24289">MRAKQIVVGSHGLRVRGIVSLKAPSVKSSVKVSVSVYPTISPHSFRLSATQRYNKAVRRRVLRGLLQRSASDIASAAQQMAGDGGEAKRLPKRPFHGEVEENSSATMNENVKIQPGKKTPGERRGKENSAAAKRTALTSGSAEAKMDQTVIPSPQTQEDPSIFFDEDSNHIFPVEQFFGNMDVVQDYPRRTPGSKRVNRREYRSMHYYAKEDSEDEQL</sequence>
<dbReference type="EMBL" id="JACTAM010000008">
    <property type="protein sequence ID" value="KAI2661733.1"/>
    <property type="molecule type" value="Genomic_DNA"/>
</dbReference>
<comment type="caution">
    <text evidence="5">The sequence shown here is derived from an EMBL/GenBank/DDBJ whole genome shotgun (WGS) entry which is preliminary data.</text>
</comment>
<protein>
    <submittedName>
        <fullName evidence="5">Uncharacterized protein</fullName>
    </submittedName>
</protein>
<comment type="similarity">
    <text evidence="2">Belongs to the UPF0688 family.</text>
</comment>
<accession>A0ABQ8MFS1</accession>
<evidence type="ECO:0000256" key="1">
    <source>
        <dbReference type="ARBA" id="ARBA00004123"/>
    </source>
</evidence>
<organism evidence="5 6">
    <name type="scientific">Labeo rohita</name>
    <name type="common">Indian major carp</name>
    <name type="synonym">Cyprinus rohita</name>
    <dbReference type="NCBI Taxonomy" id="84645"/>
    <lineage>
        <taxon>Eukaryota</taxon>
        <taxon>Metazoa</taxon>
        <taxon>Chordata</taxon>
        <taxon>Craniata</taxon>
        <taxon>Vertebrata</taxon>
        <taxon>Euteleostomi</taxon>
        <taxon>Actinopterygii</taxon>
        <taxon>Neopterygii</taxon>
        <taxon>Teleostei</taxon>
        <taxon>Ostariophysi</taxon>
        <taxon>Cypriniformes</taxon>
        <taxon>Cyprinidae</taxon>
        <taxon>Labeoninae</taxon>
        <taxon>Labeonini</taxon>
        <taxon>Labeo</taxon>
    </lineage>
</organism>
<keyword evidence="6" id="KW-1185">Reference proteome</keyword>
<evidence type="ECO:0000313" key="5">
    <source>
        <dbReference type="EMBL" id="KAI2661733.1"/>
    </source>
</evidence>
<evidence type="ECO:0000313" key="6">
    <source>
        <dbReference type="Proteomes" id="UP000830375"/>
    </source>
</evidence>
<dbReference type="PANTHER" id="PTHR28491">
    <property type="entry name" value="UPF0688 PROTEIN C1ORF174"/>
    <property type="match status" value="1"/>
</dbReference>
<evidence type="ECO:0000256" key="4">
    <source>
        <dbReference type="SAM" id="MobiDB-lite"/>
    </source>
</evidence>
<keyword evidence="3" id="KW-0539">Nucleus</keyword>
<feature type="region of interest" description="Disordered" evidence="4">
    <location>
        <begin position="98"/>
        <end position="157"/>
    </location>
</feature>
<dbReference type="PANTHER" id="PTHR28491:SF1">
    <property type="entry name" value="UPF0688 PROTEIN C1ORF174"/>
    <property type="match status" value="1"/>
</dbReference>
<comment type="subcellular location">
    <subcellularLocation>
        <location evidence="1">Nucleus</location>
    </subcellularLocation>
</comment>
<dbReference type="Proteomes" id="UP000830375">
    <property type="component" value="Unassembled WGS sequence"/>
</dbReference>
<evidence type="ECO:0000256" key="3">
    <source>
        <dbReference type="ARBA" id="ARBA00023242"/>
    </source>
</evidence>
<gene>
    <name evidence="5" type="ORF">H4Q32_007390</name>
</gene>
<name>A0ABQ8MFS1_LABRO</name>
<proteinExistence type="inferred from homology"/>
<feature type="compositionally biased region" description="Polar residues" evidence="4">
    <location>
        <begin position="102"/>
        <end position="111"/>
    </location>
</feature>
<dbReference type="InterPro" id="IPR031530">
    <property type="entry name" value="UPF0688"/>
</dbReference>
<dbReference type="Pfam" id="PF15772">
    <property type="entry name" value="UPF0688"/>
    <property type="match status" value="1"/>
</dbReference>
<evidence type="ECO:0000256" key="2">
    <source>
        <dbReference type="ARBA" id="ARBA00006634"/>
    </source>
</evidence>